<dbReference type="PROSITE" id="PS50011">
    <property type="entry name" value="PROTEIN_KINASE_DOM"/>
    <property type="match status" value="1"/>
</dbReference>
<keyword evidence="1" id="KW-0808">Transferase</keyword>
<evidence type="ECO:0000256" key="5">
    <source>
        <dbReference type="SAM" id="MobiDB-lite"/>
    </source>
</evidence>
<dbReference type="CDD" id="cd14014">
    <property type="entry name" value="STKc_PknB_like"/>
    <property type="match status" value="1"/>
</dbReference>
<dbReference type="InterPro" id="IPR045269">
    <property type="entry name" value="Atg1-like"/>
</dbReference>
<dbReference type="PANTHER" id="PTHR24348">
    <property type="entry name" value="SERINE/THREONINE-PROTEIN KINASE UNC-51-RELATED"/>
    <property type="match status" value="1"/>
</dbReference>
<keyword evidence="4" id="KW-0067">ATP-binding</keyword>
<dbReference type="PANTHER" id="PTHR24348:SF22">
    <property type="entry name" value="NON-SPECIFIC SERINE_THREONINE PROTEIN KINASE"/>
    <property type="match status" value="1"/>
</dbReference>
<dbReference type="InterPro" id="IPR000719">
    <property type="entry name" value="Prot_kinase_dom"/>
</dbReference>
<organism evidence="8 9">
    <name type="scientific">Segatella copri</name>
    <dbReference type="NCBI Taxonomy" id="165179"/>
    <lineage>
        <taxon>Bacteria</taxon>
        <taxon>Pseudomonadati</taxon>
        <taxon>Bacteroidota</taxon>
        <taxon>Bacteroidia</taxon>
        <taxon>Bacteroidales</taxon>
        <taxon>Prevotellaceae</taxon>
        <taxon>Segatella</taxon>
    </lineage>
</organism>
<keyword evidence="3 8" id="KW-0418">Kinase</keyword>
<sequence>MEETEEKKKKTTSGFTEDISKEMSNSNPLPVEDAFSNLHQCYVSISGHTRIFTATKYGKRFMLKCLKNDFLYTPIYRQALAKEFEIGQQLEHPNICRTIDLEKVDNLGTVVVMEYIDGDNLEQLIKKNALSAELARKIAGQLMDALEYMHNKQMIHRDLKPSNIMITHNGQNVKLIDFGLSDSDSFCVLKSPAGTSGYIAPEQMLPAAKAEPRADIYSLGMVLGDMAKATGDKALSKMAEICSCRDPQSRPQNIVQLRQRLSCTPRYRHALLLLCALIIALLAALAGSYYHLEKNAQEPASSASDSIQPNDNKVIDYQLWDK</sequence>
<dbReference type="GO" id="GO:0004674">
    <property type="term" value="F:protein serine/threonine kinase activity"/>
    <property type="evidence" value="ECO:0007669"/>
    <property type="project" value="UniProtKB-KW"/>
</dbReference>
<evidence type="ECO:0000256" key="3">
    <source>
        <dbReference type="ARBA" id="ARBA00022777"/>
    </source>
</evidence>
<dbReference type="SUPFAM" id="SSF56112">
    <property type="entry name" value="Protein kinase-like (PK-like)"/>
    <property type="match status" value="1"/>
</dbReference>
<protein>
    <submittedName>
        <fullName evidence="8">Serine/threonine protein kinase</fullName>
    </submittedName>
</protein>
<dbReference type="Gene3D" id="1.10.510.10">
    <property type="entry name" value="Transferase(Phosphotransferase) domain 1"/>
    <property type="match status" value="1"/>
</dbReference>
<name>A0A3E5E206_9BACT</name>
<comment type="caution">
    <text evidence="8">The sequence shown here is derived from an EMBL/GenBank/DDBJ whole genome shotgun (WGS) entry which is preliminary data.</text>
</comment>
<dbReference type="GO" id="GO:0005776">
    <property type="term" value="C:autophagosome"/>
    <property type="evidence" value="ECO:0007669"/>
    <property type="project" value="TreeGrafter"/>
</dbReference>
<keyword evidence="8" id="KW-0723">Serine/threonine-protein kinase</keyword>
<dbReference type="AlphaFoldDB" id="A0A3E5E206"/>
<dbReference type="GO" id="GO:0005829">
    <property type="term" value="C:cytosol"/>
    <property type="evidence" value="ECO:0007669"/>
    <property type="project" value="TreeGrafter"/>
</dbReference>
<feature type="region of interest" description="Disordered" evidence="5">
    <location>
        <begin position="1"/>
        <end position="24"/>
    </location>
</feature>
<evidence type="ECO:0000256" key="6">
    <source>
        <dbReference type="SAM" id="Phobius"/>
    </source>
</evidence>
<evidence type="ECO:0000313" key="9">
    <source>
        <dbReference type="Proteomes" id="UP000283872"/>
    </source>
</evidence>
<keyword evidence="6" id="KW-0812">Transmembrane</keyword>
<dbReference type="RefSeq" id="WP_117587053.1">
    <property type="nucleotide sequence ID" value="NZ_QRVA01000003.1"/>
</dbReference>
<dbReference type="InterPro" id="IPR011009">
    <property type="entry name" value="Kinase-like_dom_sf"/>
</dbReference>
<gene>
    <name evidence="8" type="ORF">DWY11_02585</name>
</gene>
<evidence type="ECO:0000313" key="8">
    <source>
        <dbReference type="EMBL" id="RGS18549.1"/>
    </source>
</evidence>
<evidence type="ECO:0000259" key="7">
    <source>
        <dbReference type="PROSITE" id="PS50011"/>
    </source>
</evidence>
<dbReference type="Pfam" id="PF00069">
    <property type="entry name" value="Pkinase"/>
    <property type="match status" value="1"/>
</dbReference>
<evidence type="ECO:0000256" key="4">
    <source>
        <dbReference type="ARBA" id="ARBA00022840"/>
    </source>
</evidence>
<dbReference type="Proteomes" id="UP000283872">
    <property type="component" value="Unassembled WGS sequence"/>
</dbReference>
<feature type="transmembrane region" description="Helical" evidence="6">
    <location>
        <begin position="270"/>
        <end position="292"/>
    </location>
</feature>
<keyword evidence="6" id="KW-0472">Membrane</keyword>
<evidence type="ECO:0000256" key="2">
    <source>
        <dbReference type="ARBA" id="ARBA00022741"/>
    </source>
</evidence>
<dbReference type="GO" id="GO:0016020">
    <property type="term" value="C:membrane"/>
    <property type="evidence" value="ECO:0007669"/>
    <property type="project" value="TreeGrafter"/>
</dbReference>
<evidence type="ECO:0000256" key="1">
    <source>
        <dbReference type="ARBA" id="ARBA00022679"/>
    </source>
</evidence>
<proteinExistence type="predicted"/>
<dbReference type="GO" id="GO:0005524">
    <property type="term" value="F:ATP binding"/>
    <property type="evidence" value="ECO:0007669"/>
    <property type="project" value="UniProtKB-KW"/>
</dbReference>
<keyword evidence="6" id="KW-1133">Transmembrane helix</keyword>
<dbReference type="EMBL" id="QRVA01000003">
    <property type="protein sequence ID" value="RGS18549.1"/>
    <property type="molecule type" value="Genomic_DNA"/>
</dbReference>
<dbReference type="SMART" id="SM00220">
    <property type="entry name" value="S_TKc"/>
    <property type="match status" value="1"/>
</dbReference>
<keyword evidence="2" id="KW-0547">Nucleotide-binding</keyword>
<dbReference type="InterPro" id="IPR008271">
    <property type="entry name" value="Ser/Thr_kinase_AS"/>
</dbReference>
<dbReference type="GO" id="GO:0000407">
    <property type="term" value="C:phagophore assembly site"/>
    <property type="evidence" value="ECO:0007669"/>
    <property type="project" value="TreeGrafter"/>
</dbReference>
<accession>A0A3E5E206</accession>
<feature type="domain" description="Protein kinase" evidence="7">
    <location>
        <begin position="37"/>
        <end position="322"/>
    </location>
</feature>
<reference evidence="8 9" key="1">
    <citation type="submission" date="2018-08" db="EMBL/GenBank/DDBJ databases">
        <title>A genome reference for cultivated species of the human gut microbiota.</title>
        <authorList>
            <person name="Zou Y."/>
            <person name="Xue W."/>
            <person name="Luo G."/>
        </authorList>
    </citation>
    <scope>NUCLEOTIDE SEQUENCE [LARGE SCALE GENOMIC DNA]</scope>
    <source>
        <strain evidence="8 9">AF24-12</strain>
    </source>
</reference>
<dbReference type="PROSITE" id="PS00108">
    <property type="entry name" value="PROTEIN_KINASE_ST"/>
    <property type="match status" value="1"/>
</dbReference>